<dbReference type="GO" id="GO:0006260">
    <property type="term" value="P:DNA replication"/>
    <property type="evidence" value="ECO:0007669"/>
    <property type="project" value="InterPro"/>
</dbReference>
<dbReference type="InterPro" id="IPR000424">
    <property type="entry name" value="Primosome_PriB/ssb"/>
</dbReference>
<accession>A0A150ISL4</accession>
<feature type="compositionally biased region" description="Basic and acidic residues" evidence="2">
    <location>
        <begin position="124"/>
        <end position="135"/>
    </location>
</feature>
<gene>
    <name evidence="4" type="ORF">AMQ22_00209</name>
    <name evidence="3" type="ORF">APG11_00833</name>
</gene>
<proteinExistence type="inferred from homology"/>
<dbReference type="AlphaFoldDB" id="A0A150ISL4"/>
<comment type="caution">
    <text evidence="3">The sequence shown here is derived from an EMBL/GenBank/DDBJ whole genome shotgun (WGS) entry which is preliminary data.</text>
</comment>
<dbReference type="PIRSF" id="PIRSF002070">
    <property type="entry name" value="SSB"/>
    <property type="match status" value="1"/>
</dbReference>
<evidence type="ECO:0000256" key="2">
    <source>
        <dbReference type="SAM" id="MobiDB-lite"/>
    </source>
</evidence>
<organism evidence="3 6">
    <name type="scientific">Candidatus Methanofastidiosum methylothiophilum</name>
    <dbReference type="NCBI Taxonomy" id="1705564"/>
    <lineage>
        <taxon>Archaea</taxon>
        <taxon>Methanobacteriati</taxon>
        <taxon>Methanobacteriota</taxon>
        <taxon>Stenosarchaea group</taxon>
        <taxon>Candidatus Methanofastidiosia</taxon>
        <taxon>Candidatus Methanofastidiosales</taxon>
        <taxon>Candidatus Methanofastidiosaceae</taxon>
        <taxon>Candidatus Methanofastidiosum</taxon>
    </lineage>
</organism>
<protein>
    <submittedName>
        <fullName evidence="3">Single-stranded DNA-binding protein</fullName>
    </submittedName>
</protein>
<dbReference type="Proteomes" id="UP000091929">
    <property type="component" value="Unassembled WGS sequence"/>
</dbReference>
<keyword evidence="1 3" id="KW-0238">DNA-binding</keyword>
<evidence type="ECO:0000313" key="4">
    <source>
        <dbReference type="EMBL" id="KYC53538.1"/>
    </source>
</evidence>
<dbReference type="PROSITE" id="PS50935">
    <property type="entry name" value="SSB"/>
    <property type="match status" value="1"/>
</dbReference>
<dbReference type="PANTHER" id="PTHR10302">
    <property type="entry name" value="SINGLE-STRANDED DNA-BINDING PROTEIN"/>
    <property type="match status" value="1"/>
</dbReference>
<dbReference type="PANTHER" id="PTHR10302:SF0">
    <property type="entry name" value="SINGLE-STRANDED DNA-BINDING PROTEIN, MITOCHONDRIAL"/>
    <property type="match status" value="1"/>
</dbReference>
<name>A0A150ISL4_9EURY</name>
<feature type="region of interest" description="Disordered" evidence="2">
    <location>
        <begin position="110"/>
        <end position="135"/>
    </location>
</feature>
<dbReference type="HAMAP" id="MF_00984">
    <property type="entry name" value="SSB"/>
    <property type="match status" value="1"/>
</dbReference>
<dbReference type="GO" id="GO:0003697">
    <property type="term" value="F:single-stranded DNA binding"/>
    <property type="evidence" value="ECO:0007669"/>
    <property type="project" value="InterPro"/>
</dbReference>
<dbReference type="Gene3D" id="2.40.50.140">
    <property type="entry name" value="Nucleic acid-binding proteins"/>
    <property type="match status" value="1"/>
</dbReference>
<evidence type="ECO:0000256" key="1">
    <source>
        <dbReference type="ARBA" id="ARBA00023125"/>
    </source>
</evidence>
<dbReference type="EMBL" id="LNGC01000004">
    <property type="protein sequence ID" value="KYC53538.1"/>
    <property type="molecule type" value="Genomic_DNA"/>
</dbReference>
<dbReference type="PATRIC" id="fig|1705409.3.peg.217"/>
<evidence type="ECO:0000313" key="5">
    <source>
        <dbReference type="Proteomes" id="UP000075398"/>
    </source>
</evidence>
<reference evidence="5 6" key="1">
    <citation type="journal article" date="2016" name="ISME J.">
        <title>Chasing the elusive Euryarchaeota class WSA2: genomes reveal a uniquely fastidious methyl-reducing methanogen.</title>
        <authorList>
            <person name="Nobu M.K."/>
            <person name="Narihiro T."/>
            <person name="Kuroda K."/>
            <person name="Mei R."/>
            <person name="Liu W.T."/>
        </authorList>
    </citation>
    <scope>NUCLEOTIDE SEQUENCE [LARGE SCALE GENOMIC DNA]</scope>
    <source>
        <strain evidence="3">B15fssc0709_Meth_Bin003</strain>
        <strain evidence="4">U1lsi0528_Bin055</strain>
    </source>
</reference>
<dbReference type="CDD" id="cd04496">
    <property type="entry name" value="SSB_OBF"/>
    <property type="match status" value="1"/>
</dbReference>
<dbReference type="NCBIfam" id="TIGR00621">
    <property type="entry name" value="ssb"/>
    <property type="match status" value="1"/>
</dbReference>
<dbReference type="Pfam" id="PF00436">
    <property type="entry name" value="SSB"/>
    <property type="match status" value="1"/>
</dbReference>
<dbReference type="Proteomes" id="UP000075398">
    <property type="component" value="Unassembled WGS sequence"/>
</dbReference>
<dbReference type="EMBL" id="LNGF01000015">
    <property type="protein sequence ID" value="KYC47858.1"/>
    <property type="molecule type" value="Genomic_DNA"/>
</dbReference>
<evidence type="ECO:0000313" key="6">
    <source>
        <dbReference type="Proteomes" id="UP000091929"/>
    </source>
</evidence>
<dbReference type="InterPro" id="IPR011344">
    <property type="entry name" value="ssDNA-bd"/>
</dbReference>
<sequence length="135" mass="15217">MAKGTINKVILIGRLGQDPETRYLPSGTPVINFSVATNENWKNSDGEKQEKTDWHRISAFGKLAEIVQKYAHKGDRIYIEGRLSYRTYEDNEGTTRHATSVIAETIQLLGEKMGNSESVPDDSPEPKEDDNYVPF</sequence>
<dbReference type="GO" id="GO:0009295">
    <property type="term" value="C:nucleoid"/>
    <property type="evidence" value="ECO:0007669"/>
    <property type="project" value="TreeGrafter"/>
</dbReference>
<accession>A0A150J8W7</accession>
<evidence type="ECO:0000313" key="3">
    <source>
        <dbReference type="EMBL" id="KYC47858.1"/>
    </source>
</evidence>
<dbReference type="PATRIC" id="fig|1706437.3.peg.840"/>
<dbReference type="InterPro" id="IPR012340">
    <property type="entry name" value="NA-bd_OB-fold"/>
</dbReference>
<dbReference type="SUPFAM" id="SSF50249">
    <property type="entry name" value="Nucleic acid-binding proteins"/>
    <property type="match status" value="1"/>
</dbReference>